<reference evidence="2 3" key="1">
    <citation type="submission" date="2018-06" db="EMBL/GenBank/DDBJ databases">
        <title>The draft genome sequences of strains SCU63 and S1.</title>
        <authorList>
            <person name="Gan L."/>
        </authorList>
    </citation>
    <scope>NUCLEOTIDE SEQUENCE [LARGE SCALE GENOMIC DNA]</scope>
    <source>
        <strain evidence="2 3">SCU63</strain>
    </source>
</reference>
<feature type="transmembrane region" description="Helical" evidence="1">
    <location>
        <begin position="322"/>
        <end position="341"/>
    </location>
</feature>
<dbReference type="AlphaFoldDB" id="A0A365L2H7"/>
<feature type="transmembrane region" description="Helical" evidence="1">
    <location>
        <begin position="197"/>
        <end position="220"/>
    </location>
</feature>
<evidence type="ECO:0000256" key="1">
    <source>
        <dbReference type="SAM" id="Phobius"/>
    </source>
</evidence>
<keyword evidence="1" id="KW-0472">Membrane</keyword>
<evidence type="ECO:0000313" key="2">
    <source>
        <dbReference type="EMBL" id="RAZ79594.1"/>
    </source>
</evidence>
<proteinExistence type="predicted"/>
<feature type="transmembrane region" description="Helical" evidence="1">
    <location>
        <begin position="348"/>
        <end position="367"/>
    </location>
</feature>
<feature type="transmembrane region" description="Helical" evidence="1">
    <location>
        <begin position="267"/>
        <end position="285"/>
    </location>
</feature>
<feature type="transmembrane region" description="Helical" evidence="1">
    <location>
        <begin position="152"/>
        <end position="185"/>
    </location>
</feature>
<keyword evidence="1" id="KW-1133">Transmembrane helix</keyword>
<evidence type="ECO:0008006" key="4">
    <source>
        <dbReference type="Google" id="ProtNLM"/>
    </source>
</evidence>
<name>A0A365L2H7_9BACL</name>
<feature type="transmembrane region" description="Helical" evidence="1">
    <location>
        <begin position="6"/>
        <end position="26"/>
    </location>
</feature>
<feature type="transmembrane region" description="Helical" evidence="1">
    <location>
        <begin position="227"/>
        <end position="252"/>
    </location>
</feature>
<organism evidence="2 3">
    <name type="scientific">Planococcus halotolerans</name>
    <dbReference type="NCBI Taxonomy" id="2233542"/>
    <lineage>
        <taxon>Bacteria</taxon>
        <taxon>Bacillati</taxon>
        <taxon>Bacillota</taxon>
        <taxon>Bacilli</taxon>
        <taxon>Bacillales</taxon>
        <taxon>Caryophanaceae</taxon>
        <taxon>Planococcus</taxon>
    </lineage>
</organism>
<feature type="transmembrane region" description="Helical" evidence="1">
    <location>
        <begin position="128"/>
        <end position="145"/>
    </location>
</feature>
<protein>
    <recommendedName>
        <fullName evidence="4">EpsG family protein</fullName>
    </recommendedName>
</protein>
<gene>
    <name evidence="2" type="ORF">DP120_08295</name>
</gene>
<dbReference type="EMBL" id="QLZR01000002">
    <property type="protein sequence ID" value="RAZ79594.1"/>
    <property type="molecule type" value="Genomic_DNA"/>
</dbReference>
<accession>A0A365L2H7</accession>
<dbReference type="Pfam" id="PF14897">
    <property type="entry name" value="EpsG"/>
    <property type="match status" value="1"/>
</dbReference>
<dbReference type="Proteomes" id="UP000251002">
    <property type="component" value="Unassembled WGS sequence"/>
</dbReference>
<evidence type="ECO:0000313" key="3">
    <source>
        <dbReference type="Proteomes" id="UP000251002"/>
    </source>
</evidence>
<feature type="transmembrane region" description="Helical" evidence="1">
    <location>
        <begin position="297"/>
        <end position="316"/>
    </location>
</feature>
<comment type="caution">
    <text evidence="2">The sequence shown here is derived from an EMBL/GenBank/DDBJ whole genome shotgun (WGS) entry which is preliminary data.</text>
</comment>
<keyword evidence="1" id="KW-0812">Transmembrane</keyword>
<sequence>MAGLAMIIYIAFLSVIFGLLLFELVATWKISYSGNLSLDKGRFVEPSPLAEGVPQQGPQKADGTYTVTLILAWTVIFLFSSLRYNVGWDYEAYYATVRYNLVTNIVSNGELATIFLIELARDMNMTNLYFFLNSLIFIMLVALTVKRYSQDYWISIIFFVCFPLFFLNSLSVIRLFTALAITFYAFKFIERGQLMRYLIAVAFAGMFHASAFIAIAFYFIRNVKLDILKLVVVLFSLPFVGKVVNSFVVAYLPTYAPYTEAAGGQEGTKAIFVLLFIGVVALFLRDKILENDRIANMYFNFYFVGLGIYLMFFSQGTMGHRLSLYGTFFSLLLIPKIVSLFNLDSNRVLLKVGISLFSIVIFLYIVYVGAATYVPYKTIFQIRY</sequence>
<keyword evidence="3" id="KW-1185">Reference proteome</keyword>
<feature type="transmembrane region" description="Helical" evidence="1">
    <location>
        <begin position="65"/>
        <end position="84"/>
    </location>
</feature>
<dbReference type="InterPro" id="IPR049458">
    <property type="entry name" value="EpsG-like"/>
</dbReference>